<gene>
    <name evidence="3" type="ordered locus">Amico_0392</name>
</gene>
<reference evidence="3 4" key="1">
    <citation type="journal article" date="2010" name="Stand. Genomic Sci.">
        <title>Complete genome sequence of Aminobacterium colombiense type strain (ALA-1).</title>
        <authorList>
            <person name="Chertkov O."/>
            <person name="Sikorski J."/>
            <person name="Brambilla E."/>
            <person name="Lapidus A."/>
            <person name="Copeland A."/>
            <person name="Glavina Del Rio T."/>
            <person name="Nolan M."/>
            <person name="Lucas S."/>
            <person name="Tice H."/>
            <person name="Cheng J.F."/>
            <person name="Han C."/>
            <person name="Detter J.C."/>
            <person name="Bruce D."/>
            <person name="Tapia R."/>
            <person name="Goodwin L."/>
            <person name="Pitluck S."/>
            <person name="Liolios K."/>
            <person name="Ivanova N."/>
            <person name="Mavromatis K."/>
            <person name="Ovchinnikova G."/>
            <person name="Pati A."/>
            <person name="Chen A."/>
            <person name="Palaniappan K."/>
            <person name="Land M."/>
            <person name="Hauser L."/>
            <person name="Chang Y.J."/>
            <person name="Jeffries C.D."/>
            <person name="Spring S."/>
            <person name="Rohde M."/>
            <person name="Goker M."/>
            <person name="Bristow J."/>
            <person name="Eisen J.A."/>
            <person name="Markowitz V."/>
            <person name="Hugenholtz P."/>
            <person name="Kyrpides N.C."/>
            <person name="Klenk H.P."/>
        </authorList>
    </citation>
    <scope>NUCLEOTIDE SEQUENCE [LARGE SCALE GENOMIC DNA]</scope>
    <source>
        <strain evidence="4">DSM 12261 / ALA-1</strain>
    </source>
</reference>
<keyword evidence="4" id="KW-1185">Reference proteome</keyword>
<dbReference type="InterPro" id="IPR001453">
    <property type="entry name" value="MoaB/Mog_dom"/>
</dbReference>
<accession>D5EDA3</accession>
<feature type="domain" description="MoaB/Mog" evidence="2">
    <location>
        <begin position="5"/>
        <end position="172"/>
    </location>
</feature>
<dbReference type="STRING" id="572547.Amico_0392"/>
<dbReference type="RefSeq" id="WP_013047801.1">
    <property type="nucleotide sequence ID" value="NC_014011.1"/>
</dbReference>
<comment type="similarity">
    <text evidence="1">Belongs to the CinA family.</text>
</comment>
<dbReference type="PANTHER" id="PTHR13939:SF0">
    <property type="entry name" value="NMN AMIDOHYDROLASE-LIKE PROTEIN YFAY"/>
    <property type="match status" value="1"/>
</dbReference>
<dbReference type="Pfam" id="PF02464">
    <property type="entry name" value="CinA"/>
    <property type="match status" value="1"/>
</dbReference>
<dbReference type="InterPro" id="IPR008135">
    <property type="entry name" value="Competence-induced_CinA"/>
</dbReference>
<dbReference type="EMBL" id="CP001997">
    <property type="protein sequence ID" value="ADE56535.1"/>
    <property type="molecule type" value="Genomic_DNA"/>
</dbReference>
<dbReference type="OrthoDB" id="9801454at2"/>
<dbReference type="SUPFAM" id="SSF142433">
    <property type="entry name" value="CinA-like"/>
    <property type="match status" value="1"/>
</dbReference>
<dbReference type="PIRSF" id="PIRSF006728">
    <property type="entry name" value="CinA"/>
    <property type="match status" value="1"/>
</dbReference>
<evidence type="ECO:0000256" key="1">
    <source>
        <dbReference type="HAMAP-Rule" id="MF_00226"/>
    </source>
</evidence>
<dbReference type="HAMAP" id="MF_00226_B">
    <property type="entry name" value="CinA_B"/>
    <property type="match status" value="1"/>
</dbReference>
<protein>
    <recommendedName>
        <fullName evidence="1">CinA-like protein</fullName>
    </recommendedName>
</protein>
<evidence type="ECO:0000259" key="2">
    <source>
        <dbReference type="SMART" id="SM00852"/>
    </source>
</evidence>
<dbReference type="NCBIfam" id="TIGR00199">
    <property type="entry name" value="PncC_domain"/>
    <property type="match status" value="1"/>
</dbReference>
<dbReference type="eggNOG" id="COG1546">
    <property type="taxonomic scope" value="Bacteria"/>
</dbReference>
<proteinExistence type="inferred from homology"/>
<name>D5EDA3_AMICL</name>
<dbReference type="Pfam" id="PF00994">
    <property type="entry name" value="MoCF_biosynth"/>
    <property type="match status" value="1"/>
</dbReference>
<dbReference type="InterPro" id="IPR050101">
    <property type="entry name" value="CinA"/>
</dbReference>
<dbReference type="InterPro" id="IPR036425">
    <property type="entry name" value="MoaB/Mog-like_dom_sf"/>
</dbReference>
<dbReference type="InterPro" id="IPR036653">
    <property type="entry name" value="CinA-like_C"/>
</dbReference>
<evidence type="ECO:0000313" key="4">
    <source>
        <dbReference type="Proteomes" id="UP000002366"/>
    </source>
</evidence>
<dbReference type="KEGG" id="aco:Amico_0392"/>
<dbReference type="HOGENOM" id="CLU_030805_9_3_0"/>
<dbReference type="SUPFAM" id="SSF53218">
    <property type="entry name" value="Molybdenum cofactor biosynthesis proteins"/>
    <property type="match status" value="1"/>
</dbReference>
<dbReference type="PANTHER" id="PTHR13939">
    <property type="entry name" value="NICOTINAMIDE-NUCLEOTIDE AMIDOHYDROLASE PNCC"/>
    <property type="match status" value="1"/>
</dbReference>
<dbReference type="Gene3D" id="3.90.950.20">
    <property type="entry name" value="CinA-like"/>
    <property type="match status" value="1"/>
</dbReference>
<sequence length="409" mass="44496">MKRAVLLAIGDELLSGSRRDINCSWLASKFADAGWEVRKIEFLPDENAPIVQALDHWAGQTEIVVLSGGLGPTHDDKTRQALADFLSVPLIIDHKAYNKIAERYNPAEQEGIERSRSTQGAIPEGTTAVHNSKGSALGISFHHKQTVFFSFPGVPDEFQKMAEECVIPILQNEFAARRSFFVTGWAESLLKDHLASVFKRRDLHISILPSVNLIELALSGEESIVNEVASDILSLLPHDCLPSGCRSLPEAIYYEATKKNLSVSAAESCTGGMIGAALTGISGVSKVFYGSAVCYSNDAKKDLLAVPSFIIEKYGAVSSECAIVMAERAQKMFKTDIAISVTGIAGPDGATAEKPVGMVWFGLASSEHSCTFRKFFSGDRDRVRKRATAAALEYLWRSLKGEEIVCPYS</sequence>
<dbReference type="AlphaFoldDB" id="D5EDA3"/>
<dbReference type="CDD" id="cd00885">
    <property type="entry name" value="cinA"/>
    <property type="match status" value="1"/>
</dbReference>
<dbReference type="eggNOG" id="COG1058">
    <property type="taxonomic scope" value="Bacteria"/>
</dbReference>
<organism evidence="3 4">
    <name type="scientific">Aminobacterium colombiense (strain DSM 12261 / ALA-1)</name>
    <dbReference type="NCBI Taxonomy" id="572547"/>
    <lineage>
        <taxon>Bacteria</taxon>
        <taxon>Thermotogati</taxon>
        <taxon>Synergistota</taxon>
        <taxon>Synergistia</taxon>
        <taxon>Synergistales</taxon>
        <taxon>Aminobacteriaceae</taxon>
        <taxon>Aminobacterium</taxon>
    </lineage>
</organism>
<dbReference type="SMART" id="SM00852">
    <property type="entry name" value="MoCF_biosynth"/>
    <property type="match status" value="1"/>
</dbReference>
<dbReference type="Proteomes" id="UP000002366">
    <property type="component" value="Chromosome"/>
</dbReference>
<evidence type="ECO:0000313" key="3">
    <source>
        <dbReference type="EMBL" id="ADE56535.1"/>
    </source>
</evidence>
<dbReference type="InterPro" id="IPR008136">
    <property type="entry name" value="CinA_C"/>
</dbReference>
<dbReference type="Gene3D" id="3.40.980.10">
    <property type="entry name" value="MoaB/Mog-like domain"/>
    <property type="match status" value="1"/>
</dbReference>